<dbReference type="AlphaFoldDB" id="A0A235FE36"/>
<keyword evidence="1" id="KW-0472">Membrane</keyword>
<keyword evidence="3" id="KW-1185">Reference proteome</keyword>
<dbReference type="EMBL" id="NOII01000001">
    <property type="protein sequence ID" value="OYD59459.1"/>
    <property type="molecule type" value="Genomic_DNA"/>
</dbReference>
<protein>
    <submittedName>
        <fullName evidence="2">Uncharacterized protein</fullName>
    </submittedName>
</protein>
<name>A0A235FE36_9BACL</name>
<comment type="caution">
    <text evidence="2">The sequence shown here is derived from an EMBL/GenBank/DDBJ whole genome shotgun (WGS) entry which is preliminary data.</text>
</comment>
<proteinExistence type="predicted"/>
<gene>
    <name evidence="2" type="ORF">CGZ90_06100</name>
</gene>
<keyword evidence="1" id="KW-0812">Transmembrane</keyword>
<feature type="transmembrane region" description="Helical" evidence="1">
    <location>
        <begin position="6"/>
        <end position="24"/>
    </location>
</feature>
<evidence type="ECO:0000256" key="1">
    <source>
        <dbReference type="SAM" id="Phobius"/>
    </source>
</evidence>
<accession>A0A235FE36</accession>
<reference evidence="2 3" key="1">
    <citation type="submission" date="2017-07" db="EMBL/GenBank/DDBJ databases">
        <title>Fictibacillus sp. nov. GDSW-R2A3 Genome sequencing and assembly.</title>
        <authorList>
            <person name="Mayilraj S."/>
        </authorList>
    </citation>
    <scope>NUCLEOTIDE SEQUENCE [LARGE SCALE GENOMIC DNA]</scope>
    <source>
        <strain evidence="2 3">GDSW-R2A3</strain>
    </source>
</reference>
<evidence type="ECO:0000313" key="3">
    <source>
        <dbReference type="Proteomes" id="UP000215059"/>
    </source>
</evidence>
<sequence length="288" mass="33397">MKKPFIFYTIIVVAVLSWAGNTAYMKTVERAHKLEYPVFLDHYYEFSKERDAEGYFTLWFLANEDDETSLQNVTLIDDEENRTKFVMNERAPTVMKKFDHYVLKYVSIPIKEVYEDNINDKGLTRFNKIKFLSNGKMRTAEIGEVKILLNEEGDHIAVSRSQGENLDSMMHRISFIASQNAVLQSIASPFPKVNEKAQIKINHKQYKYNVNNEGNLMQLPEPIEVKKGERMGFFINLKDATGLMLDLSFHVKGVDQKGKPFDVPFRIIKDKVINEETAEKIIAAKRKR</sequence>
<evidence type="ECO:0000313" key="2">
    <source>
        <dbReference type="EMBL" id="OYD59459.1"/>
    </source>
</evidence>
<keyword evidence="1" id="KW-1133">Transmembrane helix</keyword>
<dbReference type="Proteomes" id="UP000215059">
    <property type="component" value="Unassembled WGS sequence"/>
</dbReference>
<organism evidence="2 3">
    <name type="scientific">Fictibacillus aquaticus</name>
    <dbReference type="NCBI Taxonomy" id="2021314"/>
    <lineage>
        <taxon>Bacteria</taxon>
        <taxon>Bacillati</taxon>
        <taxon>Bacillota</taxon>
        <taxon>Bacilli</taxon>
        <taxon>Bacillales</taxon>
        <taxon>Fictibacillaceae</taxon>
        <taxon>Fictibacillus</taxon>
    </lineage>
</organism>